<evidence type="ECO:0000256" key="1">
    <source>
        <dbReference type="SAM" id="Phobius"/>
    </source>
</evidence>
<name>A0A7J6U360_PEROL</name>
<keyword evidence="1" id="KW-0812">Transmembrane</keyword>
<keyword evidence="1" id="KW-1133">Transmembrane helix</keyword>
<keyword evidence="1" id="KW-0472">Membrane</keyword>
<evidence type="ECO:0000313" key="3">
    <source>
        <dbReference type="Proteomes" id="UP000553632"/>
    </source>
</evidence>
<dbReference type="OMA" id="PRMQAIG"/>
<feature type="non-terminal residue" evidence="2">
    <location>
        <position position="1"/>
    </location>
</feature>
<feature type="transmembrane region" description="Helical" evidence="1">
    <location>
        <begin position="40"/>
        <end position="61"/>
    </location>
</feature>
<comment type="caution">
    <text evidence="2">The sequence shown here is derived from an EMBL/GenBank/DDBJ whole genome shotgun (WGS) entry which is preliminary data.</text>
</comment>
<organism evidence="2 3">
    <name type="scientific">Perkinsus olseni</name>
    <name type="common">Perkinsus atlanticus</name>
    <dbReference type="NCBI Taxonomy" id="32597"/>
    <lineage>
        <taxon>Eukaryota</taxon>
        <taxon>Sar</taxon>
        <taxon>Alveolata</taxon>
        <taxon>Perkinsozoa</taxon>
        <taxon>Perkinsea</taxon>
        <taxon>Perkinsida</taxon>
        <taxon>Perkinsidae</taxon>
        <taxon>Perkinsus</taxon>
    </lineage>
</organism>
<proteinExistence type="predicted"/>
<dbReference type="EMBL" id="JABANO010006387">
    <property type="protein sequence ID" value="KAF4751908.1"/>
    <property type="molecule type" value="Genomic_DNA"/>
</dbReference>
<evidence type="ECO:0000313" key="2">
    <source>
        <dbReference type="EMBL" id="KAF4751908.1"/>
    </source>
</evidence>
<feature type="transmembrane region" description="Helical" evidence="1">
    <location>
        <begin position="68"/>
        <end position="92"/>
    </location>
</feature>
<sequence length="134" mass="14004">VPRMQAIGTVVNGVKSFVPEKFSEVLGSGFGDVVGDIVTVYPAIIITALCSLIIGVIYLVLLRMFVGVIVWLSVILFFLILLGGGVVGLLYINKCVGDSILDTAQDLSSGTEALQAGLTGSSECANGYSIADEF</sequence>
<feature type="non-terminal residue" evidence="2">
    <location>
        <position position="134"/>
    </location>
</feature>
<dbReference type="AlphaFoldDB" id="A0A7J6U360"/>
<gene>
    <name evidence="2" type="ORF">FOZ63_012428</name>
</gene>
<keyword evidence="3" id="KW-1185">Reference proteome</keyword>
<reference evidence="2 3" key="1">
    <citation type="submission" date="2020-04" db="EMBL/GenBank/DDBJ databases">
        <title>Perkinsus olseni comparative genomics.</title>
        <authorList>
            <person name="Bogema D.R."/>
        </authorList>
    </citation>
    <scope>NUCLEOTIDE SEQUENCE [LARGE SCALE GENOMIC DNA]</scope>
    <source>
        <strain evidence="2 3">ATCC PRA-207</strain>
    </source>
</reference>
<dbReference type="Proteomes" id="UP000553632">
    <property type="component" value="Unassembled WGS sequence"/>
</dbReference>
<protein>
    <submittedName>
        <fullName evidence="2">Uncharacterized protein</fullName>
    </submittedName>
</protein>
<accession>A0A7J6U360</accession>